<evidence type="ECO:0000256" key="1">
    <source>
        <dbReference type="ARBA" id="ARBA00001946"/>
    </source>
</evidence>
<sequence>MKQMTFGERLKDKKYTDRIGAYALIFHNDKIAVIKLPGGYFLPGGGVEKGENNEECLNRECMEELGCTINIKEFVCVGSSYHWGRRFNGYLHSIGNFYLADSLKKVGNPTEKDHELVWLTIDEACDKMFLSHQAWAIKEGVAFKKKLCKK</sequence>
<dbReference type="GO" id="GO:0016787">
    <property type="term" value="F:hydrolase activity"/>
    <property type="evidence" value="ECO:0007669"/>
    <property type="project" value="UniProtKB-KW"/>
</dbReference>
<dbReference type="EMBL" id="SWOV01000078">
    <property type="protein sequence ID" value="NFF89519.1"/>
    <property type="molecule type" value="Genomic_DNA"/>
</dbReference>
<dbReference type="Proteomes" id="UP000473681">
    <property type="component" value="Unassembled WGS sequence"/>
</dbReference>
<dbReference type="Gene3D" id="3.90.79.10">
    <property type="entry name" value="Nucleoside Triphosphate Pyrophosphohydrolase"/>
    <property type="match status" value="1"/>
</dbReference>
<gene>
    <name evidence="4" type="ORF">FC774_16950</name>
    <name evidence="5" type="ORF">FDB51_08145</name>
</gene>
<dbReference type="Pfam" id="PF00293">
    <property type="entry name" value="NUDIX"/>
    <property type="match status" value="1"/>
</dbReference>
<proteinExistence type="predicted"/>
<evidence type="ECO:0000313" key="6">
    <source>
        <dbReference type="Proteomes" id="UP000473681"/>
    </source>
</evidence>
<dbReference type="AlphaFoldDB" id="A0A0C2SGI7"/>
<organism evidence="4 7">
    <name type="scientific">Clostridium botulinum</name>
    <dbReference type="NCBI Taxonomy" id="1491"/>
    <lineage>
        <taxon>Bacteria</taxon>
        <taxon>Bacillati</taxon>
        <taxon>Bacillota</taxon>
        <taxon>Clostridia</taxon>
        <taxon>Eubacteriales</taxon>
        <taxon>Clostridiaceae</taxon>
        <taxon>Clostridium</taxon>
    </lineage>
</organism>
<dbReference type="RefSeq" id="WP_012450399.1">
    <property type="nucleotide sequence ID" value="NZ_CP010520.1"/>
</dbReference>
<evidence type="ECO:0000259" key="3">
    <source>
        <dbReference type="PROSITE" id="PS51462"/>
    </source>
</evidence>
<dbReference type="InterPro" id="IPR000086">
    <property type="entry name" value="NUDIX_hydrolase_dom"/>
</dbReference>
<dbReference type="EMBL" id="SWVK01000009">
    <property type="protein sequence ID" value="NFN35100.1"/>
    <property type="molecule type" value="Genomic_DNA"/>
</dbReference>
<evidence type="ECO:0000313" key="7">
    <source>
        <dbReference type="Proteomes" id="UP000476820"/>
    </source>
</evidence>
<keyword evidence="2" id="KW-0378">Hydrolase</keyword>
<name>A0A0C2SGI7_CLOBO</name>
<protein>
    <submittedName>
        <fullName evidence="4">NUDIX domain-containing protein</fullName>
    </submittedName>
</protein>
<dbReference type="PANTHER" id="PTHR43046:SF14">
    <property type="entry name" value="MUTT_NUDIX FAMILY PROTEIN"/>
    <property type="match status" value="1"/>
</dbReference>
<dbReference type="InterPro" id="IPR015797">
    <property type="entry name" value="NUDIX_hydrolase-like_dom_sf"/>
</dbReference>
<evidence type="ECO:0000313" key="5">
    <source>
        <dbReference type="EMBL" id="NFN35100.1"/>
    </source>
</evidence>
<accession>A0A0C2SGI7</accession>
<comment type="cofactor">
    <cofactor evidence="1">
        <name>Mg(2+)</name>
        <dbReference type="ChEBI" id="CHEBI:18420"/>
    </cofactor>
</comment>
<dbReference type="SUPFAM" id="SSF55811">
    <property type="entry name" value="Nudix"/>
    <property type="match status" value="1"/>
</dbReference>
<evidence type="ECO:0000313" key="4">
    <source>
        <dbReference type="EMBL" id="NFF89519.1"/>
    </source>
</evidence>
<reference evidence="6 7" key="1">
    <citation type="submission" date="2019-04" db="EMBL/GenBank/DDBJ databases">
        <title>Genome sequencing of Clostridium botulinum Groups I-IV and Clostridium butyricum.</title>
        <authorList>
            <person name="Brunt J."/>
            <person name="Van Vliet A.H.M."/>
            <person name="Stringer S.C."/>
            <person name="Carter A.T."/>
            <person name="Peck M.W."/>
        </authorList>
    </citation>
    <scope>NUCLEOTIDE SEQUENCE [LARGE SCALE GENOMIC DNA]</scope>
    <source>
        <strain evidence="4 7">1605</strain>
        <strain evidence="5 6">CB-K-33E</strain>
    </source>
</reference>
<feature type="domain" description="Nudix hydrolase" evidence="3">
    <location>
        <begin position="16"/>
        <end position="143"/>
    </location>
</feature>
<dbReference type="Proteomes" id="UP000476820">
    <property type="component" value="Unassembled WGS sequence"/>
</dbReference>
<evidence type="ECO:0000256" key="2">
    <source>
        <dbReference type="ARBA" id="ARBA00022801"/>
    </source>
</evidence>
<dbReference type="OrthoDB" id="9786032at2"/>
<dbReference type="PANTHER" id="PTHR43046">
    <property type="entry name" value="GDP-MANNOSE MANNOSYL HYDROLASE"/>
    <property type="match status" value="1"/>
</dbReference>
<dbReference type="CDD" id="cd04684">
    <property type="entry name" value="NUDIX_Hydrolase"/>
    <property type="match status" value="1"/>
</dbReference>
<dbReference type="PROSITE" id="PS51462">
    <property type="entry name" value="NUDIX"/>
    <property type="match status" value="1"/>
</dbReference>
<comment type="caution">
    <text evidence="4">The sequence shown here is derived from an EMBL/GenBank/DDBJ whole genome shotgun (WGS) entry which is preliminary data.</text>
</comment>